<evidence type="ECO:0000313" key="2">
    <source>
        <dbReference type="EMBL" id="TVO33731.1"/>
    </source>
</evidence>
<gene>
    <name evidence="2" type="ORF">FOF44_14550</name>
</gene>
<dbReference type="OrthoDB" id="7593840at2"/>
<name>A0A557NZ91_9VIBR</name>
<feature type="signal peptide" evidence="1">
    <location>
        <begin position="1"/>
        <end position="27"/>
    </location>
</feature>
<reference evidence="2 3" key="1">
    <citation type="submission" date="2019-07" db="EMBL/GenBank/DDBJ databases">
        <title>The draft genome sequence of Vibrio algivorus M1486.</title>
        <authorList>
            <person name="Meng X."/>
        </authorList>
    </citation>
    <scope>NUCLEOTIDE SEQUENCE [LARGE SCALE GENOMIC DNA]</scope>
    <source>
        <strain evidence="2 3">M1486</strain>
    </source>
</reference>
<feature type="chain" id="PRO_5021749866" description="Porin family protein" evidence="1">
    <location>
        <begin position="28"/>
        <end position="339"/>
    </location>
</feature>
<protein>
    <recommendedName>
        <fullName evidence="4">Porin family protein</fullName>
    </recommendedName>
</protein>
<accession>A0A557NZ91</accession>
<evidence type="ECO:0000313" key="3">
    <source>
        <dbReference type="Proteomes" id="UP000319828"/>
    </source>
</evidence>
<dbReference type="EMBL" id="VMKJ01000037">
    <property type="protein sequence ID" value="TVO33731.1"/>
    <property type="molecule type" value="Genomic_DNA"/>
</dbReference>
<dbReference type="Proteomes" id="UP000319828">
    <property type="component" value="Unassembled WGS sequence"/>
</dbReference>
<dbReference type="RefSeq" id="WP_144388867.1">
    <property type="nucleotide sequence ID" value="NZ_CANNCB010000052.1"/>
</dbReference>
<evidence type="ECO:0008006" key="4">
    <source>
        <dbReference type="Google" id="ProtNLM"/>
    </source>
</evidence>
<organism evidence="2 3">
    <name type="scientific">Vibrio algivorus</name>
    <dbReference type="NCBI Taxonomy" id="1667024"/>
    <lineage>
        <taxon>Bacteria</taxon>
        <taxon>Pseudomonadati</taxon>
        <taxon>Pseudomonadota</taxon>
        <taxon>Gammaproteobacteria</taxon>
        <taxon>Vibrionales</taxon>
        <taxon>Vibrionaceae</taxon>
        <taxon>Vibrio</taxon>
    </lineage>
</organism>
<comment type="caution">
    <text evidence="2">The sequence shown here is derived from an EMBL/GenBank/DDBJ whole genome shotgun (WGS) entry which is preliminary data.</text>
</comment>
<dbReference type="AlphaFoldDB" id="A0A557NZ91"/>
<keyword evidence="1" id="KW-0732">Signal</keyword>
<sequence length="339" mass="37225">MKKQIRSKALLSVIVLALLSISTASHADMTSPIQSKAESIGPKENTEQERLFPIWGKEARERGYTLPKTYGFSLSYMSMDQPIKINNINLSGPISVAPNQDLSTVSDALFDNYLDISDATQQANNVTLRGDMWLFPFLNVYGLLGYTDGTSSAPISCKAGRPTTIRGNPLASIVNQLCGQNPDETRHIGNFNLDYHGVTYGIGTTLAGGVGNWFTIVDVNFSRTELDILDGQINSVVVSPRVGYRFTPYNHELRVWVGAMYQGIQQEMAGDLSDILSGDLATAVNAIAPDGRFDVKQELESEWNTTLGFNYVLSPTWDVIAEVGIGERSSAFIGLDYRY</sequence>
<proteinExistence type="predicted"/>
<evidence type="ECO:0000256" key="1">
    <source>
        <dbReference type="SAM" id="SignalP"/>
    </source>
</evidence>